<dbReference type="GO" id="GO:0004064">
    <property type="term" value="F:arylesterase activity"/>
    <property type="evidence" value="ECO:0007669"/>
    <property type="project" value="UniProtKB-EC"/>
</dbReference>
<proteinExistence type="predicted"/>
<dbReference type="EC" id="3.1.2.-" evidence="2"/>
<accession>A0ABU0TEP0</accession>
<evidence type="ECO:0000259" key="1">
    <source>
        <dbReference type="Pfam" id="PF13472"/>
    </source>
</evidence>
<dbReference type="Pfam" id="PF13472">
    <property type="entry name" value="Lipase_GDSL_2"/>
    <property type="match status" value="1"/>
</dbReference>
<dbReference type="EC" id="3.1.1.2" evidence="2"/>
<dbReference type="Proteomes" id="UP001225072">
    <property type="component" value="Unassembled WGS sequence"/>
</dbReference>
<dbReference type="InterPro" id="IPR013830">
    <property type="entry name" value="SGNH_hydro"/>
</dbReference>
<reference evidence="2 3" key="1">
    <citation type="submission" date="2023-07" db="EMBL/GenBank/DDBJ databases">
        <title>Functional and genomic diversity of the sorghum phyllosphere microbiome.</title>
        <authorList>
            <person name="Shade A."/>
        </authorList>
    </citation>
    <scope>NUCLEOTIDE SEQUENCE [LARGE SCALE GENOMIC DNA]</scope>
    <source>
        <strain evidence="2 3">SORGH_AS_1064</strain>
    </source>
</reference>
<sequence>MLFANAGEMSIRKVPKYKKLTFMKKMRYGLFFGDSITYGEYDGVFGGWVDIVKRYALQKYNEGSHELILFNLGIGGETTEGLLRRISPEMEARNAADGNIVFIGYGANDLVIKDGIQLVDAELFEQNVVSAVQHARRYTEDIYLISILPISKFVDGVVVASGKQRTNGDVIRYNSILKNIACELNLSYLDFHSAFEQDRELLLSADGVHPNEKGYGMMAEIAIPVIEQYL</sequence>
<comment type="caution">
    <text evidence="2">The sequence shown here is derived from an EMBL/GenBank/DDBJ whole genome shotgun (WGS) entry which is preliminary data.</text>
</comment>
<dbReference type="Gene3D" id="3.40.50.1110">
    <property type="entry name" value="SGNH hydrolase"/>
    <property type="match status" value="1"/>
</dbReference>
<evidence type="ECO:0000313" key="2">
    <source>
        <dbReference type="EMBL" id="MDQ1095524.1"/>
    </source>
</evidence>
<dbReference type="PANTHER" id="PTHR30383:SF5">
    <property type="entry name" value="SGNH HYDROLASE-TYPE ESTERASE DOMAIN-CONTAINING PROTEIN"/>
    <property type="match status" value="1"/>
</dbReference>
<dbReference type="EMBL" id="JAUTAL010000001">
    <property type="protein sequence ID" value="MDQ1095524.1"/>
    <property type="molecule type" value="Genomic_DNA"/>
</dbReference>
<protein>
    <submittedName>
        <fullName evidence="2">Acyl-CoA thioesterase-1</fullName>
        <ecNumber evidence="2">3.1.1.2</ecNumber>
        <ecNumber evidence="2">3.1.1.5</ecNumber>
        <ecNumber evidence="2">3.1.2.-</ecNumber>
        <ecNumber evidence="2">3.1.2.2</ecNumber>
    </submittedName>
</protein>
<organism evidence="2 3">
    <name type="scientific">Chryseobacterium camelliae</name>
    <dbReference type="NCBI Taxonomy" id="1265445"/>
    <lineage>
        <taxon>Bacteria</taxon>
        <taxon>Pseudomonadati</taxon>
        <taxon>Bacteroidota</taxon>
        <taxon>Flavobacteriia</taxon>
        <taxon>Flavobacteriales</taxon>
        <taxon>Weeksellaceae</taxon>
        <taxon>Chryseobacterium group</taxon>
        <taxon>Chryseobacterium</taxon>
    </lineage>
</organism>
<keyword evidence="2" id="KW-0378">Hydrolase</keyword>
<feature type="domain" description="SGNH hydrolase-type esterase" evidence="1">
    <location>
        <begin position="31"/>
        <end position="215"/>
    </location>
</feature>
<keyword evidence="3" id="KW-1185">Reference proteome</keyword>
<gene>
    <name evidence="2" type="ORF">QE404_000671</name>
</gene>
<dbReference type="GO" id="GO:0004622">
    <property type="term" value="F:phosphatidylcholine lysophospholipase activity"/>
    <property type="evidence" value="ECO:0007669"/>
    <property type="project" value="UniProtKB-EC"/>
</dbReference>
<dbReference type="EC" id="3.1.1.5" evidence="2"/>
<dbReference type="InterPro" id="IPR051532">
    <property type="entry name" value="Ester_Hydrolysis_Enzymes"/>
</dbReference>
<dbReference type="InterPro" id="IPR036514">
    <property type="entry name" value="SGNH_hydro_sf"/>
</dbReference>
<name>A0ABU0TEP0_9FLAO</name>
<dbReference type="SUPFAM" id="SSF52266">
    <property type="entry name" value="SGNH hydrolase"/>
    <property type="match status" value="1"/>
</dbReference>
<evidence type="ECO:0000313" key="3">
    <source>
        <dbReference type="Proteomes" id="UP001225072"/>
    </source>
</evidence>
<dbReference type="EC" id="3.1.2.2" evidence="2"/>
<dbReference type="PANTHER" id="PTHR30383">
    <property type="entry name" value="THIOESTERASE 1/PROTEASE 1/LYSOPHOSPHOLIPASE L1"/>
    <property type="match status" value="1"/>
</dbReference>